<protein>
    <submittedName>
        <fullName evidence="2">Uncharacterized protein</fullName>
    </submittedName>
</protein>
<accession>A0A1I0N6Y8</accession>
<keyword evidence="1" id="KW-0472">Membrane</keyword>
<dbReference type="AlphaFoldDB" id="A0A1I0N6Y8"/>
<evidence type="ECO:0000256" key="1">
    <source>
        <dbReference type="SAM" id="Phobius"/>
    </source>
</evidence>
<evidence type="ECO:0000313" key="3">
    <source>
        <dbReference type="Proteomes" id="UP000199650"/>
    </source>
</evidence>
<organism evidence="2 3">
    <name type="scientific">Aliiroseovarius sediminilitoris</name>
    <dbReference type="NCBI Taxonomy" id="1173584"/>
    <lineage>
        <taxon>Bacteria</taxon>
        <taxon>Pseudomonadati</taxon>
        <taxon>Pseudomonadota</taxon>
        <taxon>Alphaproteobacteria</taxon>
        <taxon>Rhodobacterales</taxon>
        <taxon>Paracoccaceae</taxon>
        <taxon>Aliiroseovarius</taxon>
    </lineage>
</organism>
<feature type="transmembrane region" description="Helical" evidence="1">
    <location>
        <begin position="22"/>
        <end position="46"/>
    </location>
</feature>
<gene>
    <name evidence="2" type="ORF">SAMN05444851_0602</name>
</gene>
<keyword evidence="3" id="KW-1185">Reference proteome</keyword>
<evidence type="ECO:0000313" key="2">
    <source>
        <dbReference type="EMBL" id="SEV96919.1"/>
    </source>
</evidence>
<keyword evidence="1" id="KW-1133">Transmembrane helix</keyword>
<name>A0A1I0N6Y8_9RHOB</name>
<reference evidence="2 3" key="1">
    <citation type="submission" date="2016-10" db="EMBL/GenBank/DDBJ databases">
        <authorList>
            <person name="de Groot N.N."/>
        </authorList>
    </citation>
    <scope>NUCLEOTIDE SEQUENCE [LARGE SCALE GENOMIC DNA]</scope>
    <source>
        <strain evidence="2 3">DSM 29439</strain>
    </source>
</reference>
<dbReference type="EMBL" id="FOJB01000001">
    <property type="protein sequence ID" value="SEV96919.1"/>
    <property type="molecule type" value="Genomic_DNA"/>
</dbReference>
<dbReference type="Proteomes" id="UP000199650">
    <property type="component" value="Unassembled WGS sequence"/>
</dbReference>
<keyword evidence="1" id="KW-0812">Transmembrane</keyword>
<sequence>MTPEPPTSITDKMLQLIANAEMTFGIAGGNGVGAFLLALAVVIFLFRPPSALQNLSGVIKAWRRRD</sequence>
<proteinExistence type="predicted"/>